<dbReference type="Proteomes" id="UP000647133">
    <property type="component" value="Unassembled WGS sequence"/>
</dbReference>
<feature type="domain" description="BioF2-like acetyltransferase" evidence="1">
    <location>
        <begin position="190"/>
        <end position="332"/>
    </location>
</feature>
<dbReference type="InterPro" id="IPR038740">
    <property type="entry name" value="BioF2-like_GNAT_dom"/>
</dbReference>
<proteinExistence type="predicted"/>
<dbReference type="RefSeq" id="WP_192011362.1">
    <property type="nucleotide sequence ID" value="NZ_JACYTQ010000007.1"/>
</dbReference>
<dbReference type="Pfam" id="PF13480">
    <property type="entry name" value="Acetyltransf_6"/>
    <property type="match status" value="1"/>
</dbReference>
<evidence type="ECO:0000313" key="2">
    <source>
        <dbReference type="EMBL" id="MBD8490481.1"/>
    </source>
</evidence>
<comment type="caution">
    <text evidence="2">The sequence shown here is derived from an EMBL/GenBank/DDBJ whole genome shotgun (WGS) entry which is preliminary data.</text>
</comment>
<gene>
    <name evidence="2" type="ORF">IFO69_17145</name>
</gene>
<dbReference type="SUPFAM" id="SSF55729">
    <property type="entry name" value="Acyl-CoA N-acyltransferases (Nat)"/>
    <property type="match status" value="1"/>
</dbReference>
<accession>A0ABR9ANW4</accession>
<evidence type="ECO:0000313" key="3">
    <source>
        <dbReference type="Proteomes" id="UP000647133"/>
    </source>
</evidence>
<keyword evidence="3" id="KW-1185">Reference proteome</keyword>
<protein>
    <submittedName>
        <fullName evidence="2">GNAT family N-acetyltransferase</fullName>
    </submittedName>
</protein>
<dbReference type="EMBL" id="JACYTQ010000007">
    <property type="protein sequence ID" value="MBD8490481.1"/>
    <property type="molecule type" value="Genomic_DNA"/>
</dbReference>
<organism evidence="2 3">
    <name type="scientific">Echinicola arenosa</name>
    <dbReference type="NCBI Taxonomy" id="2774144"/>
    <lineage>
        <taxon>Bacteria</taxon>
        <taxon>Pseudomonadati</taxon>
        <taxon>Bacteroidota</taxon>
        <taxon>Cytophagia</taxon>
        <taxon>Cytophagales</taxon>
        <taxon>Cyclobacteriaceae</taxon>
        <taxon>Echinicola</taxon>
    </lineage>
</organism>
<dbReference type="InterPro" id="IPR016181">
    <property type="entry name" value="Acyl_CoA_acyltransferase"/>
</dbReference>
<sequence length="508" mass="59417">MLSYIFSNKTSIEHQPQVYIQDNACSLLNDNIFQEKWDKLYEDCEWATVFQKKEFILTWYQVNANEYSPIIVFLIQDDKLLGLLCLATKKKKKGIEKQFPLRIIGAGAYDAEYQVWISKREDSDYFISSALKILFEEFPKSNLFLRFIPDSTIVNVITESKEWNNHAVPLANHRPLMDFSLTDEQKLFKKRHLKAKYNRISRVGKIELKEITDSKEFDGVLKEVLVFLDFRQAYMFNKLPSKKEPNKPLFLKSLFEKDLLHVSVLILENEIISSIIGMKDKKWVHLAGLISYSPFYAKHSPALVHFFLLGQLMKDQGFNVFDLTPGYDAYKERISTSSDEVIELTISKNPSFKLKKSIRKLLHTSLLKFNIRPMSFKLKIKRMKYMLKNKPIKLINSINISLHKADQHNDFLLENHEFSKNSLAALLCFSDKNSDFTKWEYLQKAASYIEEGHHFYTISSNDLLEACVWFEAPSEDVEKPKILSTYFHPSIEPFKDQIISHIEVIINK</sequence>
<evidence type="ECO:0000259" key="1">
    <source>
        <dbReference type="Pfam" id="PF13480"/>
    </source>
</evidence>
<name>A0ABR9ANW4_9BACT</name>
<reference evidence="2 3" key="1">
    <citation type="submission" date="2020-09" db="EMBL/GenBank/DDBJ databases">
        <title>Echinicola sp. CAU 1574 isolated from sand of Sido Beach.</title>
        <authorList>
            <person name="Kim W."/>
        </authorList>
    </citation>
    <scope>NUCLEOTIDE SEQUENCE [LARGE SCALE GENOMIC DNA]</scope>
    <source>
        <strain evidence="2 3">CAU 1574</strain>
    </source>
</reference>